<reference evidence="1 2" key="1">
    <citation type="submission" date="2018-11" db="EMBL/GenBank/DDBJ databases">
        <authorList>
            <consortium name="Pathogen Informatics"/>
        </authorList>
    </citation>
    <scope>NUCLEOTIDE SEQUENCE [LARGE SCALE GENOMIC DNA]</scope>
</reference>
<dbReference type="Proteomes" id="UP000267096">
    <property type="component" value="Unassembled WGS sequence"/>
</dbReference>
<sequence length="37" mass="4625">MPMVGRVYWVLMRPDEGLFLDRWSTHVPYHHWIRQTN</sequence>
<protein>
    <submittedName>
        <fullName evidence="1">Uncharacterized protein</fullName>
    </submittedName>
</protein>
<name>A0A3P6NI78_ANISI</name>
<gene>
    <name evidence="1" type="ORF">ASIM_LOCUS5727</name>
</gene>
<keyword evidence="2" id="KW-1185">Reference proteome</keyword>
<evidence type="ECO:0000313" key="1">
    <source>
        <dbReference type="EMBL" id="VDK25976.1"/>
    </source>
</evidence>
<dbReference type="EMBL" id="UYRR01011536">
    <property type="protein sequence ID" value="VDK25976.1"/>
    <property type="molecule type" value="Genomic_DNA"/>
</dbReference>
<organism evidence="1 2">
    <name type="scientific">Anisakis simplex</name>
    <name type="common">Herring worm</name>
    <dbReference type="NCBI Taxonomy" id="6269"/>
    <lineage>
        <taxon>Eukaryota</taxon>
        <taxon>Metazoa</taxon>
        <taxon>Ecdysozoa</taxon>
        <taxon>Nematoda</taxon>
        <taxon>Chromadorea</taxon>
        <taxon>Rhabditida</taxon>
        <taxon>Spirurina</taxon>
        <taxon>Ascaridomorpha</taxon>
        <taxon>Ascaridoidea</taxon>
        <taxon>Anisakidae</taxon>
        <taxon>Anisakis</taxon>
        <taxon>Anisakis simplex complex</taxon>
    </lineage>
</organism>
<proteinExistence type="predicted"/>
<evidence type="ECO:0000313" key="2">
    <source>
        <dbReference type="Proteomes" id="UP000267096"/>
    </source>
</evidence>
<accession>A0A3P6NI78</accession>
<dbReference type="AlphaFoldDB" id="A0A3P6NI78"/>